<dbReference type="InterPro" id="IPR000801">
    <property type="entry name" value="Esterase-like"/>
</dbReference>
<sequence length="287" mass="32971">MAVLEVNFMAETLGRTVPLYVVLPTDKVYFSGMPKREEGKPFKTLYLLHGIIGNYTDWLYGTRIQRWAQDQNLAVVMPSGDNFFYLDQPWNCNLYGEFIGRELIEFTRRSFPLSRKREDTFIGGLSMGGFGAMRNGLKYHETFGSIISLSGAFILNEMLLTKTENPRFPSESEEFKHTCFGSDLQEALNSDRNPQVLVEQLVKEHAEFPEIYIACGDQDGLLDSNRQFSALLEHHHIRHTFEVGPGSHEWDFWDTYIKRALEWLPLEGKEEGRSSGNVGLEGTKKRR</sequence>
<reference evidence="1" key="1">
    <citation type="submission" date="2018-10" db="EMBL/GenBank/DDBJ databases">
        <title>Schaedlerella arabinophila gen. nov. sp. nov., isolated from the mouse intestinal tract and comparative analysis with the genome of the closely related altered Schaedler flora strain ASF502.</title>
        <authorList>
            <person name="Miyake S."/>
            <person name="Soh M."/>
            <person name="Seedorf H."/>
        </authorList>
    </citation>
    <scope>NUCLEOTIDE SEQUENCE [LARGE SCALE GENOMIC DNA]</scope>
    <source>
        <strain evidence="1">DSM 106076</strain>
    </source>
</reference>
<dbReference type="RefSeq" id="WP_125126340.1">
    <property type="nucleotide sequence ID" value="NZ_RHJS01000002.1"/>
</dbReference>
<proteinExistence type="predicted"/>
<dbReference type="InterPro" id="IPR029058">
    <property type="entry name" value="AB_hydrolase_fold"/>
</dbReference>
<comment type="caution">
    <text evidence="1">The sequence shown here is derived from an EMBL/GenBank/DDBJ whole genome shotgun (WGS) entry which is preliminary data.</text>
</comment>
<dbReference type="InterPro" id="IPR050583">
    <property type="entry name" value="Mycobacterial_A85_antigen"/>
</dbReference>
<dbReference type="Gene3D" id="3.40.50.1820">
    <property type="entry name" value="alpha/beta hydrolase"/>
    <property type="match status" value="1"/>
</dbReference>
<evidence type="ECO:0000313" key="2">
    <source>
        <dbReference type="Proteomes" id="UP000274920"/>
    </source>
</evidence>
<dbReference type="Pfam" id="PF00756">
    <property type="entry name" value="Esterase"/>
    <property type="match status" value="1"/>
</dbReference>
<dbReference type="AlphaFoldDB" id="A0A3R8LW12"/>
<dbReference type="SUPFAM" id="SSF53474">
    <property type="entry name" value="alpha/beta-Hydrolases"/>
    <property type="match status" value="1"/>
</dbReference>
<gene>
    <name evidence="1" type="ORF">EBB54_03360</name>
</gene>
<dbReference type="GO" id="GO:0016747">
    <property type="term" value="F:acyltransferase activity, transferring groups other than amino-acyl groups"/>
    <property type="evidence" value="ECO:0007669"/>
    <property type="project" value="TreeGrafter"/>
</dbReference>
<accession>A0A3R8LW12</accession>
<evidence type="ECO:0000313" key="1">
    <source>
        <dbReference type="EMBL" id="RRK30525.1"/>
    </source>
</evidence>
<dbReference type="Proteomes" id="UP000274920">
    <property type="component" value="Unassembled WGS sequence"/>
</dbReference>
<name>A0A3R8LW12_9FIRM</name>
<dbReference type="PANTHER" id="PTHR48098">
    <property type="entry name" value="ENTEROCHELIN ESTERASE-RELATED"/>
    <property type="match status" value="1"/>
</dbReference>
<protein>
    <submittedName>
        <fullName evidence="1">Acetylesterase</fullName>
    </submittedName>
</protein>
<organism evidence="1 2">
    <name type="scientific">Schaedlerella arabinosiphila</name>
    <dbReference type="NCBI Taxonomy" id="2044587"/>
    <lineage>
        <taxon>Bacteria</taxon>
        <taxon>Bacillati</taxon>
        <taxon>Bacillota</taxon>
        <taxon>Clostridia</taxon>
        <taxon>Lachnospirales</taxon>
        <taxon>Lachnospiraceae</taxon>
        <taxon>Schaedlerella</taxon>
    </lineage>
</organism>
<keyword evidence="2" id="KW-1185">Reference proteome</keyword>
<dbReference type="PANTHER" id="PTHR48098:SF1">
    <property type="entry name" value="DIACYLGLYCEROL ACYLTRANSFERASE_MYCOLYLTRANSFERASE AG85A"/>
    <property type="match status" value="1"/>
</dbReference>
<dbReference type="EMBL" id="RHJS01000002">
    <property type="protein sequence ID" value="RRK30525.1"/>
    <property type="molecule type" value="Genomic_DNA"/>
</dbReference>